<dbReference type="EMBL" id="CP059491">
    <property type="protein sequence ID" value="QMT02311.1"/>
    <property type="molecule type" value="Genomic_DNA"/>
</dbReference>
<dbReference type="SUPFAM" id="SSF54593">
    <property type="entry name" value="Glyoxalase/Bleomycin resistance protein/Dihydroxybiphenyl dioxygenase"/>
    <property type="match status" value="1"/>
</dbReference>
<gene>
    <name evidence="2" type="ORF">H1R19_03875</name>
</gene>
<dbReference type="PROSITE" id="PS51819">
    <property type="entry name" value="VOC"/>
    <property type="match status" value="1"/>
</dbReference>
<reference evidence="3" key="1">
    <citation type="submission" date="2020-07" db="EMBL/GenBank/DDBJ databases">
        <title>novel species isolated from the respiratory tract of Marmot.</title>
        <authorList>
            <person name="Zhang G."/>
        </authorList>
    </citation>
    <scope>NUCLEOTIDE SEQUENCE [LARGE SCALE GENOMIC DNA]</scope>
    <source>
        <strain evidence="3">686</strain>
    </source>
</reference>
<sequence length="143" mass="14936">MSVAITLSLTAIRVSDLARSVAFYTSGCGFVMEREFTTPSFTAAIVRAGSAGLELILPAETASAAADHGSMLRKFVLNTDDPAAVMSRACALGGTEITAATDHPEYGMTIGVITDPDGYELEFVGRLDAPGCIAGHEQGVHQR</sequence>
<accession>A0A7D7R0X8</accession>
<dbReference type="Proteomes" id="UP000515663">
    <property type="component" value="Chromosome"/>
</dbReference>
<evidence type="ECO:0000313" key="3">
    <source>
        <dbReference type="Proteomes" id="UP000515663"/>
    </source>
</evidence>
<dbReference type="InterPro" id="IPR029068">
    <property type="entry name" value="Glyas_Bleomycin-R_OHBP_Dase"/>
</dbReference>
<dbReference type="Pfam" id="PF00903">
    <property type="entry name" value="Glyoxalase"/>
    <property type="match status" value="1"/>
</dbReference>
<evidence type="ECO:0000259" key="1">
    <source>
        <dbReference type="PROSITE" id="PS51819"/>
    </source>
</evidence>
<dbReference type="KEGG" id="gji:H1R19_03875"/>
<evidence type="ECO:0000313" key="2">
    <source>
        <dbReference type="EMBL" id="QMT02311.1"/>
    </source>
</evidence>
<dbReference type="InterPro" id="IPR037523">
    <property type="entry name" value="VOC_core"/>
</dbReference>
<dbReference type="AlphaFoldDB" id="A0A7D7R0X8"/>
<name>A0A7D7R0X8_9ACTN</name>
<keyword evidence="3" id="KW-1185">Reference proteome</keyword>
<proteinExistence type="predicted"/>
<dbReference type="InterPro" id="IPR004360">
    <property type="entry name" value="Glyas_Fos-R_dOase_dom"/>
</dbReference>
<dbReference type="Gene3D" id="3.10.180.10">
    <property type="entry name" value="2,3-Dihydroxybiphenyl 1,2-Dioxygenase, domain 1"/>
    <property type="match status" value="1"/>
</dbReference>
<protein>
    <submittedName>
        <fullName evidence="2">VOC family protein</fullName>
    </submittedName>
</protein>
<organism evidence="2 3">
    <name type="scientific">Gordonia jinghuaiqii</name>
    <dbReference type="NCBI Taxonomy" id="2758710"/>
    <lineage>
        <taxon>Bacteria</taxon>
        <taxon>Bacillati</taxon>
        <taxon>Actinomycetota</taxon>
        <taxon>Actinomycetes</taxon>
        <taxon>Mycobacteriales</taxon>
        <taxon>Gordoniaceae</taxon>
        <taxon>Gordonia</taxon>
    </lineage>
</organism>
<dbReference type="RefSeq" id="WP_219850615.1">
    <property type="nucleotide sequence ID" value="NZ_CP059491.1"/>
</dbReference>
<dbReference type="CDD" id="cd06587">
    <property type="entry name" value="VOC"/>
    <property type="match status" value="1"/>
</dbReference>
<feature type="domain" description="VOC" evidence="1">
    <location>
        <begin position="6"/>
        <end position="126"/>
    </location>
</feature>